<evidence type="ECO:0000313" key="3">
    <source>
        <dbReference type="Proteomes" id="UP000589036"/>
    </source>
</evidence>
<feature type="domain" description="Alanine racemase N-terminal" evidence="1">
    <location>
        <begin position="34"/>
        <end position="281"/>
    </location>
</feature>
<dbReference type="Pfam" id="PF01168">
    <property type="entry name" value="Ala_racemase_N"/>
    <property type="match status" value="1"/>
</dbReference>
<dbReference type="GO" id="GO:0008721">
    <property type="term" value="F:D-serine ammonia-lyase activity"/>
    <property type="evidence" value="ECO:0007669"/>
    <property type="project" value="TreeGrafter"/>
</dbReference>
<dbReference type="Gene3D" id="3.20.20.10">
    <property type="entry name" value="Alanine racemase"/>
    <property type="match status" value="1"/>
</dbReference>
<dbReference type="GO" id="GO:0036088">
    <property type="term" value="P:D-serine catabolic process"/>
    <property type="evidence" value="ECO:0007669"/>
    <property type="project" value="TreeGrafter"/>
</dbReference>
<reference evidence="2 3" key="1">
    <citation type="submission" date="2020-07" db="EMBL/GenBank/DDBJ databases">
        <title>Sequencing the genomes of 1000 actinobacteria strains.</title>
        <authorList>
            <person name="Klenk H.-P."/>
        </authorList>
    </citation>
    <scope>NUCLEOTIDE SEQUENCE [LARGE SCALE GENOMIC DNA]</scope>
    <source>
        <strain evidence="2 3">CXB654</strain>
    </source>
</reference>
<organism evidence="2 3">
    <name type="scientific">Spinactinospora alkalitolerans</name>
    <dbReference type="NCBI Taxonomy" id="687207"/>
    <lineage>
        <taxon>Bacteria</taxon>
        <taxon>Bacillati</taxon>
        <taxon>Actinomycetota</taxon>
        <taxon>Actinomycetes</taxon>
        <taxon>Streptosporangiales</taxon>
        <taxon>Nocardiopsidaceae</taxon>
        <taxon>Spinactinospora</taxon>
    </lineage>
</organism>
<sequence>MSSGLNSGVDGGMSSLFERYEAATAGLRAPFAVVDLAAFRANAADLARRAGGAPIRVASKSVRCRHLLREALALPGFAGIMAYTLPEALWLAADGISDDILVAYPTVDSAAIARLAADPRAAETITIMVDDPAHLDRIAAAAPDPARPIKVCIDVDTSWQPLGPRLRIGAHRSPVRTPAQAAALARAITRRPGLHLDGIMAYEAQIAGVGDAPPGRPAYGRALRWVQKRSRHELARRRAAIVRAVRAVADLRFVNGGGTGSLHTTARERAVTEVAAGSGLYQPRLFDHYSAFAGRPAALFALPVVRRPAPGVATALGGGYLASGTADAARLPQPYLPEGLSYSPTEGAGEVQTPLLGAAADSLAIGDRVWLRHAKAGELCEHFTELHLIDTDAVTATVPTYRGEGRAFL</sequence>
<dbReference type="AlphaFoldDB" id="A0A852TZX1"/>
<dbReference type="PANTHER" id="PTHR28004">
    <property type="entry name" value="ZGC:162816-RELATED"/>
    <property type="match status" value="1"/>
</dbReference>
<evidence type="ECO:0000313" key="2">
    <source>
        <dbReference type="EMBL" id="NYE49381.1"/>
    </source>
</evidence>
<evidence type="ECO:0000259" key="1">
    <source>
        <dbReference type="Pfam" id="PF01168"/>
    </source>
</evidence>
<comment type="caution">
    <text evidence="2">The sequence shown here is derived from an EMBL/GenBank/DDBJ whole genome shotgun (WGS) entry which is preliminary data.</text>
</comment>
<dbReference type="InterPro" id="IPR001608">
    <property type="entry name" value="Ala_racemase_N"/>
</dbReference>
<proteinExistence type="predicted"/>
<dbReference type="SUPFAM" id="SSF51419">
    <property type="entry name" value="PLP-binding barrel"/>
    <property type="match status" value="1"/>
</dbReference>
<name>A0A852TZX1_9ACTN</name>
<dbReference type="InterPro" id="IPR029066">
    <property type="entry name" value="PLP-binding_barrel"/>
</dbReference>
<protein>
    <submittedName>
        <fullName evidence="2">D-serine deaminase-like pyridoxal phosphate-dependent protein</fullName>
    </submittedName>
</protein>
<gene>
    <name evidence="2" type="ORF">HDA32_004501</name>
</gene>
<dbReference type="Proteomes" id="UP000589036">
    <property type="component" value="Unassembled WGS sequence"/>
</dbReference>
<dbReference type="EMBL" id="JACCCC010000001">
    <property type="protein sequence ID" value="NYE49381.1"/>
    <property type="molecule type" value="Genomic_DNA"/>
</dbReference>
<dbReference type="CDD" id="cd06813">
    <property type="entry name" value="PLPDE_III_DSD_D-TA_like_2"/>
    <property type="match status" value="1"/>
</dbReference>
<dbReference type="PANTHER" id="PTHR28004:SF2">
    <property type="entry name" value="D-SERINE DEHYDRATASE"/>
    <property type="match status" value="1"/>
</dbReference>
<keyword evidence="3" id="KW-1185">Reference proteome</keyword>
<dbReference type="InterPro" id="IPR051466">
    <property type="entry name" value="D-amino_acid_metab_enzyme"/>
</dbReference>
<accession>A0A852TZX1</accession>